<dbReference type="STRING" id="1619048.UU49_C0007G0021"/>
<dbReference type="Proteomes" id="UP000034108">
    <property type="component" value="Unassembled WGS sequence"/>
</dbReference>
<dbReference type="GO" id="GO:0003735">
    <property type="term" value="F:structural constituent of ribosome"/>
    <property type="evidence" value="ECO:0007669"/>
    <property type="project" value="InterPro"/>
</dbReference>
<protein>
    <recommendedName>
        <fullName evidence="4">50S ribosomal protein L2</fullName>
    </recommendedName>
</protein>
<dbReference type="GO" id="GO:0003723">
    <property type="term" value="F:RNA binding"/>
    <property type="evidence" value="ECO:0007669"/>
    <property type="project" value="InterPro"/>
</dbReference>
<dbReference type="PANTHER" id="PTHR13691:SF5">
    <property type="entry name" value="LARGE RIBOSOMAL SUBUNIT PROTEIN UL2M"/>
    <property type="match status" value="1"/>
</dbReference>
<dbReference type="InterPro" id="IPR014722">
    <property type="entry name" value="Rib_uL2_dom2"/>
</dbReference>
<dbReference type="EMBL" id="LCAV01000007">
    <property type="protein sequence ID" value="KKR99385.1"/>
    <property type="molecule type" value="Genomic_DNA"/>
</dbReference>
<dbReference type="SUPFAM" id="SSF50249">
    <property type="entry name" value="Nucleic acid-binding proteins"/>
    <property type="match status" value="1"/>
</dbReference>
<evidence type="ECO:0000313" key="8">
    <source>
        <dbReference type="Proteomes" id="UP000034108"/>
    </source>
</evidence>
<feature type="domain" description="Large ribosomal subunit protein uL2 C-terminal" evidence="5">
    <location>
        <begin position="125"/>
        <end position="216"/>
    </location>
</feature>
<evidence type="ECO:0000313" key="7">
    <source>
        <dbReference type="EMBL" id="KKR99385.1"/>
    </source>
</evidence>
<keyword evidence="3" id="KW-0687">Ribonucleoprotein</keyword>
<feature type="domain" description="Large ribosomal subunit protein uL2 RNA-binding" evidence="6">
    <location>
        <begin position="43"/>
        <end position="118"/>
    </location>
</feature>
<dbReference type="SMART" id="SM01382">
    <property type="entry name" value="Ribosomal_L2_C"/>
    <property type="match status" value="1"/>
</dbReference>
<dbReference type="AlphaFoldDB" id="A0A0G0XR62"/>
<dbReference type="InterPro" id="IPR022669">
    <property type="entry name" value="Ribosomal_uL2_C"/>
</dbReference>
<name>A0A0G0XR62_9BACT</name>
<dbReference type="Gene3D" id="2.30.30.30">
    <property type="match status" value="1"/>
</dbReference>
<dbReference type="InterPro" id="IPR012340">
    <property type="entry name" value="NA-bd_OB-fold"/>
</dbReference>
<dbReference type="Pfam" id="PF00181">
    <property type="entry name" value="Ribosomal_L2_N"/>
    <property type="match status" value="1"/>
</dbReference>
<dbReference type="InterPro" id="IPR002171">
    <property type="entry name" value="Ribosomal_uL2"/>
</dbReference>
<dbReference type="FunFam" id="2.30.30.30:FF:000001">
    <property type="entry name" value="50S ribosomal protein L2"/>
    <property type="match status" value="1"/>
</dbReference>
<organism evidence="7 8">
    <name type="scientific">Candidatus Magasanikbacteria bacterium GW2011_GWC2_41_17</name>
    <dbReference type="NCBI Taxonomy" id="1619048"/>
    <lineage>
        <taxon>Bacteria</taxon>
        <taxon>Candidatus Magasanikiibacteriota</taxon>
    </lineage>
</organism>
<dbReference type="Pfam" id="PF03947">
    <property type="entry name" value="Ribosomal_L2_C"/>
    <property type="match status" value="1"/>
</dbReference>
<evidence type="ECO:0000256" key="4">
    <source>
        <dbReference type="ARBA" id="ARBA00035459"/>
    </source>
</evidence>
<comment type="similarity">
    <text evidence="1">Belongs to the universal ribosomal protein uL2 family.</text>
</comment>
<dbReference type="PATRIC" id="fig|1619048.3.peg.326"/>
<dbReference type="InterPro" id="IPR022666">
    <property type="entry name" value="Ribosomal_uL2_RNA-bd_dom"/>
</dbReference>
<accession>A0A0G0XR62</accession>
<feature type="non-terminal residue" evidence="7">
    <location>
        <position position="216"/>
    </location>
</feature>
<dbReference type="GO" id="GO:0002181">
    <property type="term" value="P:cytoplasmic translation"/>
    <property type="evidence" value="ECO:0007669"/>
    <property type="project" value="TreeGrafter"/>
</dbReference>
<dbReference type="NCBIfam" id="TIGR01171">
    <property type="entry name" value="rplB_bact"/>
    <property type="match status" value="1"/>
</dbReference>
<dbReference type="PANTHER" id="PTHR13691">
    <property type="entry name" value="RIBOSOMAL PROTEIN L2"/>
    <property type="match status" value="1"/>
</dbReference>
<dbReference type="Gene3D" id="2.40.50.140">
    <property type="entry name" value="Nucleic acid-binding proteins"/>
    <property type="match status" value="1"/>
</dbReference>
<evidence type="ECO:0000256" key="3">
    <source>
        <dbReference type="ARBA" id="ARBA00023274"/>
    </source>
</evidence>
<proteinExistence type="inferred from homology"/>
<dbReference type="InterPro" id="IPR008991">
    <property type="entry name" value="Translation_prot_SH3-like_sf"/>
</dbReference>
<sequence length="216" mass="23988">MPIKVYKKNSAGRRFSSVDTFSDLTKKTAPTKSLMKSHKKRTGRSNGLITVRHRGGGTRPFYRLVDFKQQRFDVPAEVKSIEYDPNRGGRVALVEYGDGEKSYILAPHNLVIGTKLLSSKNRIDVQSGNRMPMKHMPVGLMIYNIELNPGTGGKLVRGAGNSAQLMAMEGDYAVLKMPSGEIRRVLTECSASIGQVSNPDRNLIRWGKAGRMRHRG</sequence>
<keyword evidence="2 7" id="KW-0689">Ribosomal protein</keyword>
<reference evidence="7 8" key="1">
    <citation type="journal article" date="2015" name="Nature">
        <title>rRNA introns, odd ribosomes, and small enigmatic genomes across a large radiation of phyla.</title>
        <authorList>
            <person name="Brown C.T."/>
            <person name="Hug L.A."/>
            <person name="Thomas B.C."/>
            <person name="Sharon I."/>
            <person name="Castelle C.J."/>
            <person name="Singh A."/>
            <person name="Wilkins M.J."/>
            <person name="Williams K.H."/>
            <person name="Banfield J.F."/>
        </authorList>
    </citation>
    <scope>NUCLEOTIDE SEQUENCE [LARGE SCALE GENOMIC DNA]</scope>
</reference>
<dbReference type="GO" id="GO:0015934">
    <property type="term" value="C:large ribosomal subunit"/>
    <property type="evidence" value="ECO:0007669"/>
    <property type="project" value="InterPro"/>
</dbReference>
<dbReference type="InterPro" id="IPR005880">
    <property type="entry name" value="Ribosomal_uL2_bac/org-type"/>
</dbReference>
<dbReference type="SUPFAM" id="SSF50104">
    <property type="entry name" value="Translation proteins SH3-like domain"/>
    <property type="match status" value="1"/>
</dbReference>
<evidence type="ECO:0000259" key="5">
    <source>
        <dbReference type="SMART" id="SM01382"/>
    </source>
</evidence>
<evidence type="ECO:0000256" key="1">
    <source>
        <dbReference type="ARBA" id="ARBA00005636"/>
    </source>
</evidence>
<gene>
    <name evidence="7" type="ORF">UU49_C0007G0021</name>
</gene>
<evidence type="ECO:0000259" key="6">
    <source>
        <dbReference type="SMART" id="SM01383"/>
    </source>
</evidence>
<comment type="caution">
    <text evidence="7">The sequence shown here is derived from an EMBL/GenBank/DDBJ whole genome shotgun (WGS) entry which is preliminary data.</text>
</comment>
<evidence type="ECO:0000256" key="2">
    <source>
        <dbReference type="ARBA" id="ARBA00022980"/>
    </source>
</evidence>
<dbReference type="SMART" id="SM01383">
    <property type="entry name" value="Ribosomal_L2"/>
    <property type="match status" value="1"/>
</dbReference>
<dbReference type="GO" id="GO:0016740">
    <property type="term" value="F:transferase activity"/>
    <property type="evidence" value="ECO:0007669"/>
    <property type="project" value="InterPro"/>
</dbReference>